<dbReference type="GO" id="GO:0007020">
    <property type="term" value="P:microtubule nucleation"/>
    <property type="evidence" value="ECO:0007669"/>
    <property type="project" value="InterPro"/>
</dbReference>
<dbReference type="InterPro" id="IPR007259">
    <property type="entry name" value="GCP"/>
</dbReference>
<protein>
    <recommendedName>
        <fullName evidence="5">Spindle pole body component</fullName>
    </recommendedName>
</protein>
<dbReference type="InterPro" id="IPR041470">
    <property type="entry name" value="GCP_N"/>
</dbReference>
<dbReference type="InterPro" id="IPR040457">
    <property type="entry name" value="GCP_C"/>
</dbReference>
<dbReference type="EMBL" id="JAPZBS010000009">
    <property type="protein sequence ID" value="KAJ5359125.1"/>
    <property type="molecule type" value="Genomic_DNA"/>
</dbReference>
<dbReference type="GO" id="GO:0051225">
    <property type="term" value="P:spindle assembly"/>
    <property type="evidence" value="ECO:0007669"/>
    <property type="project" value="TreeGrafter"/>
</dbReference>
<keyword evidence="4 5" id="KW-0206">Cytoskeleton</keyword>
<dbReference type="InterPro" id="IPR042241">
    <property type="entry name" value="GCP_C_sf"/>
</dbReference>
<dbReference type="AlphaFoldDB" id="A0A9W9UXU3"/>
<feature type="domain" description="Gamma tubulin complex component protein N-terminal" evidence="7">
    <location>
        <begin position="216"/>
        <end position="625"/>
    </location>
</feature>
<evidence type="ECO:0000256" key="4">
    <source>
        <dbReference type="ARBA" id="ARBA00023212"/>
    </source>
</evidence>
<keyword evidence="9" id="KW-1185">Reference proteome</keyword>
<dbReference type="GeneID" id="81443630"/>
<evidence type="ECO:0000259" key="6">
    <source>
        <dbReference type="Pfam" id="PF04130"/>
    </source>
</evidence>
<accession>A0A9W9UXU3</accession>
<gene>
    <name evidence="8" type="ORF">N7496_011538</name>
</gene>
<evidence type="ECO:0000313" key="8">
    <source>
        <dbReference type="EMBL" id="KAJ5359125.1"/>
    </source>
</evidence>
<dbReference type="GO" id="GO:0000922">
    <property type="term" value="C:spindle pole"/>
    <property type="evidence" value="ECO:0007669"/>
    <property type="project" value="InterPro"/>
</dbReference>
<dbReference type="Gene3D" id="1.20.120.1900">
    <property type="entry name" value="Gamma-tubulin complex, C-terminal domain"/>
    <property type="match status" value="1"/>
</dbReference>
<dbReference type="PANTHER" id="PTHR19302:SF70">
    <property type="entry name" value="GAMMA-TUBULIN COMPLEX COMPONENT 6"/>
    <property type="match status" value="1"/>
</dbReference>
<dbReference type="GO" id="GO:0043015">
    <property type="term" value="F:gamma-tubulin binding"/>
    <property type="evidence" value="ECO:0007669"/>
    <property type="project" value="InterPro"/>
</dbReference>
<dbReference type="GO" id="GO:0031122">
    <property type="term" value="P:cytoplasmic microtubule organization"/>
    <property type="evidence" value="ECO:0007669"/>
    <property type="project" value="TreeGrafter"/>
</dbReference>
<evidence type="ECO:0000259" key="7">
    <source>
        <dbReference type="Pfam" id="PF17681"/>
    </source>
</evidence>
<evidence type="ECO:0000256" key="2">
    <source>
        <dbReference type="ARBA" id="ARBA00022490"/>
    </source>
</evidence>
<dbReference type="GO" id="GO:0051321">
    <property type="term" value="P:meiotic cell cycle"/>
    <property type="evidence" value="ECO:0007669"/>
    <property type="project" value="TreeGrafter"/>
</dbReference>
<dbReference type="Pfam" id="PF17681">
    <property type="entry name" value="GCP_N_terminal"/>
    <property type="match status" value="1"/>
</dbReference>
<dbReference type="Proteomes" id="UP001147782">
    <property type="component" value="Unassembled WGS sequence"/>
</dbReference>
<evidence type="ECO:0000313" key="9">
    <source>
        <dbReference type="Proteomes" id="UP001147782"/>
    </source>
</evidence>
<dbReference type="GO" id="GO:0000930">
    <property type="term" value="C:gamma-tubulin complex"/>
    <property type="evidence" value="ECO:0007669"/>
    <property type="project" value="TreeGrafter"/>
</dbReference>
<dbReference type="PANTHER" id="PTHR19302">
    <property type="entry name" value="GAMMA TUBULIN COMPLEX PROTEIN"/>
    <property type="match status" value="1"/>
</dbReference>
<dbReference type="OrthoDB" id="775571at2759"/>
<evidence type="ECO:0000256" key="5">
    <source>
        <dbReference type="RuleBase" id="RU363050"/>
    </source>
</evidence>
<comment type="similarity">
    <text evidence="1 5">Belongs to the TUBGCP family.</text>
</comment>
<keyword evidence="2 5" id="KW-0963">Cytoplasm</keyword>
<proteinExistence type="inferred from homology"/>
<dbReference type="GO" id="GO:0000278">
    <property type="term" value="P:mitotic cell cycle"/>
    <property type="evidence" value="ECO:0007669"/>
    <property type="project" value="TreeGrafter"/>
</dbReference>
<reference evidence="8" key="2">
    <citation type="journal article" date="2023" name="IMA Fungus">
        <title>Comparative genomic study of the Penicillium genus elucidates a diverse pangenome and 15 lateral gene transfer events.</title>
        <authorList>
            <person name="Petersen C."/>
            <person name="Sorensen T."/>
            <person name="Nielsen M.R."/>
            <person name="Sondergaard T.E."/>
            <person name="Sorensen J.L."/>
            <person name="Fitzpatrick D.A."/>
            <person name="Frisvad J.C."/>
            <person name="Nielsen K.L."/>
        </authorList>
    </citation>
    <scope>NUCLEOTIDE SEQUENCE</scope>
    <source>
        <strain evidence="8">IBT 29864</strain>
    </source>
</reference>
<organism evidence="8 9">
    <name type="scientific">Penicillium cataractarum</name>
    <dbReference type="NCBI Taxonomy" id="2100454"/>
    <lineage>
        <taxon>Eukaryota</taxon>
        <taxon>Fungi</taxon>
        <taxon>Dikarya</taxon>
        <taxon>Ascomycota</taxon>
        <taxon>Pezizomycotina</taxon>
        <taxon>Eurotiomycetes</taxon>
        <taxon>Eurotiomycetidae</taxon>
        <taxon>Eurotiales</taxon>
        <taxon>Aspergillaceae</taxon>
        <taxon>Penicillium</taxon>
    </lineage>
</organism>
<name>A0A9W9UXU3_9EURO</name>
<sequence>MRILEKVELPECQSRVLLSGGPCTIALLIAGLSHEFRTRPPQHHGEVLAGYGFRMDSADHESDPFSSESLWRLSKFSIEALQPLEDLPWNADLPSFETPDSIWKLNFFPNDIERPESSANSVIEPSIDAQSDAPSDPLHDLSDDNDIWKLDSLNDDPDYIAPSKTWERYQDRSHREPVSAYFSESGAKGFDAALSHQANAKGKPIAGRLVRDNVFIRSLLRLGLGWSSSFFRYNERTKTFERSMNDVRVSGVSLVMLDSVISSVLQCGTNMQHIRTFAKNAPTKFKDLSSLFTLRGTIVIIIYNLEQQILLYSQSIVSVLQVMTLFQRCGDLISALADIVHVAEMANSDAQVISAVIERAAIFTHMFGWMENLLQEIVFRVTSPWFEFVERWIGLRPEEGALSELVASGRMFVQLEHHNDPTKFKTGSQRTEYIYLGANMPSFIPKDQARTIFESGRSLRLLKRSHPHHPIARYDVLPRAGNLHLHCANTWSDIERIQRRANEYESNLRHEILKYHRGHNSTQPAQLDAPASKESSCDNLDHTYEFFDMDDEKIISGSAVDQKALANDKVNQLLEKTREPASDFVDDASRFGPELSSALYLSLAPVITSQAQLIDFSYLHHLFKEHNVRHHLNLQWRFQLLGDGSFASRLTHSLFDPEMESGERKKGVVRSGVHTGLRLGNRDAWPPASSELRLVLIGLLGDCYFSEEDPENSEQTRGQQDNELPGGLSFAIRELTDEEIERCRDPNAIEALDFLRLQYKPPEALEALITAKSLKRYDRLFKHLLRLLRMVSVVKGLVRDSTNRGSMSGDTRNVFQKFRIDAQHFVLAISDYCFHVGIGSIWDQFQKTLTRIERCLDRGDIDGTIEAAHSVPRLRDFHEDILDQMLFAFFLSKRHAQAAKLLDSIFGTILAFSPLSKADGLSGLRNKSEGTVLHLYSTFRKQTSAFVGYLRGLDTGKASSKSMGKSESLLSSRTDTTSVFEHLRVRLDVRDYY</sequence>
<feature type="domain" description="Gamma tubulin complex component C-terminal" evidence="6">
    <location>
        <begin position="629"/>
        <end position="993"/>
    </location>
</feature>
<dbReference type="GO" id="GO:0005874">
    <property type="term" value="C:microtubule"/>
    <property type="evidence" value="ECO:0007669"/>
    <property type="project" value="UniProtKB-KW"/>
</dbReference>
<dbReference type="GO" id="GO:0051011">
    <property type="term" value="F:microtubule minus-end binding"/>
    <property type="evidence" value="ECO:0007669"/>
    <property type="project" value="TreeGrafter"/>
</dbReference>
<dbReference type="Pfam" id="PF04130">
    <property type="entry name" value="GCP_C_terminal"/>
    <property type="match status" value="1"/>
</dbReference>
<comment type="subcellular location">
    <subcellularLocation>
        <location evidence="5">Cytoplasm</location>
        <location evidence="5">Cytoskeleton</location>
        <location evidence="5">Microtubule organizing center</location>
    </subcellularLocation>
</comment>
<dbReference type="FunFam" id="1.20.120.1900:FF:000013">
    <property type="entry name" value="Spindle pole body component"/>
    <property type="match status" value="1"/>
</dbReference>
<dbReference type="RefSeq" id="XP_056550411.1">
    <property type="nucleotide sequence ID" value="XM_056704451.1"/>
</dbReference>
<comment type="caution">
    <text evidence="8">The sequence shown here is derived from an EMBL/GenBank/DDBJ whole genome shotgun (WGS) entry which is preliminary data.</text>
</comment>
<dbReference type="GO" id="GO:0005816">
    <property type="term" value="C:spindle pole body"/>
    <property type="evidence" value="ECO:0007669"/>
    <property type="project" value="UniProtKB-ARBA"/>
</dbReference>
<evidence type="ECO:0000256" key="1">
    <source>
        <dbReference type="ARBA" id="ARBA00010337"/>
    </source>
</evidence>
<reference evidence="8" key="1">
    <citation type="submission" date="2022-11" db="EMBL/GenBank/DDBJ databases">
        <authorList>
            <person name="Petersen C."/>
        </authorList>
    </citation>
    <scope>NUCLEOTIDE SEQUENCE</scope>
    <source>
        <strain evidence="8">IBT 29864</strain>
    </source>
</reference>
<keyword evidence="3 5" id="KW-0493">Microtubule</keyword>
<evidence type="ECO:0000256" key="3">
    <source>
        <dbReference type="ARBA" id="ARBA00022701"/>
    </source>
</evidence>